<evidence type="ECO:0000256" key="2">
    <source>
        <dbReference type="ARBA" id="ARBA00005592"/>
    </source>
</evidence>
<dbReference type="EMBL" id="JAUJYO010000018">
    <property type="protein sequence ID" value="KAK1289219.1"/>
    <property type="molecule type" value="Genomic_DNA"/>
</dbReference>
<dbReference type="InterPro" id="IPR036908">
    <property type="entry name" value="RlpA-like_sf"/>
</dbReference>
<keyword evidence="4" id="KW-0732">Signal</keyword>
<dbReference type="Proteomes" id="UP001180020">
    <property type="component" value="Unassembled WGS sequence"/>
</dbReference>
<evidence type="ECO:0000313" key="5">
    <source>
        <dbReference type="EMBL" id="KAK1289219.1"/>
    </source>
</evidence>
<evidence type="ECO:0000256" key="1">
    <source>
        <dbReference type="ARBA" id="ARBA00004613"/>
    </source>
</evidence>
<comment type="similarity">
    <text evidence="2">Belongs to the kiwellin family.</text>
</comment>
<comment type="subcellular location">
    <subcellularLocation>
        <location evidence="1">Secreted</location>
    </subcellularLocation>
</comment>
<protein>
    <submittedName>
        <fullName evidence="5">Ripening-related protein 1</fullName>
    </submittedName>
</protein>
<keyword evidence="6" id="KW-1185">Reference proteome</keyword>
<dbReference type="Pfam" id="PF24300">
    <property type="entry name" value="KWL1"/>
    <property type="match status" value="1"/>
</dbReference>
<proteinExistence type="inferred from homology"/>
<keyword evidence="3" id="KW-0964">Secreted</keyword>
<evidence type="ECO:0000256" key="4">
    <source>
        <dbReference type="ARBA" id="ARBA00022729"/>
    </source>
</evidence>
<reference evidence="5" key="1">
    <citation type="journal article" date="2023" name="Nat. Commun.">
        <title>Diploid and tetraploid genomes of Acorus and the evolution of monocots.</title>
        <authorList>
            <person name="Ma L."/>
            <person name="Liu K.W."/>
            <person name="Li Z."/>
            <person name="Hsiao Y.Y."/>
            <person name="Qi Y."/>
            <person name="Fu T."/>
            <person name="Tang G.D."/>
            <person name="Zhang D."/>
            <person name="Sun W.H."/>
            <person name="Liu D.K."/>
            <person name="Li Y."/>
            <person name="Chen G.Z."/>
            <person name="Liu X.D."/>
            <person name="Liao X.Y."/>
            <person name="Jiang Y.T."/>
            <person name="Yu X."/>
            <person name="Hao Y."/>
            <person name="Huang J."/>
            <person name="Zhao X.W."/>
            <person name="Ke S."/>
            <person name="Chen Y.Y."/>
            <person name="Wu W.L."/>
            <person name="Hsu J.L."/>
            <person name="Lin Y.F."/>
            <person name="Huang M.D."/>
            <person name="Li C.Y."/>
            <person name="Huang L."/>
            <person name="Wang Z.W."/>
            <person name="Zhao X."/>
            <person name="Zhong W.Y."/>
            <person name="Peng D.H."/>
            <person name="Ahmad S."/>
            <person name="Lan S."/>
            <person name="Zhang J.S."/>
            <person name="Tsai W.C."/>
            <person name="Van de Peer Y."/>
            <person name="Liu Z.J."/>
        </authorList>
    </citation>
    <scope>NUCLEOTIDE SEQUENCE</scope>
    <source>
        <strain evidence="5">CP</strain>
    </source>
</reference>
<comment type="caution">
    <text evidence="5">The sequence shown here is derived from an EMBL/GenBank/DDBJ whole genome shotgun (WGS) entry which is preliminary data.</text>
</comment>
<reference evidence="5" key="2">
    <citation type="submission" date="2023-06" db="EMBL/GenBank/DDBJ databases">
        <authorList>
            <person name="Ma L."/>
            <person name="Liu K.-W."/>
            <person name="Li Z."/>
            <person name="Hsiao Y.-Y."/>
            <person name="Qi Y."/>
            <person name="Fu T."/>
            <person name="Tang G."/>
            <person name="Zhang D."/>
            <person name="Sun W.-H."/>
            <person name="Liu D.-K."/>
            <person name="Li Y."/>
            <person name="Chen G.-Z."/>
            <person name="Liu X.-D."/>
            <person name="Liao X.-Y."/>
            <person name="Jiang Y.-T."/>
            <person name="Yu X."/>
            <person name="Hao Y."/>
            <person name="Huang J."/>
            <person name="Zhao X.-W."/>
            <person name="Ke S."/>
            <person name="Chen Y.-Y."/>
            <person name="Wu W.-L."/>
            <person name="Hsu J.-L."/>
            <person name="Lin Y.-F."/>
            <person name="Huang M.-D."/>
            <person name="Li C.-Y."/>
            <person name="Huang L."/>
            <person name="Wang Z.-W."/>
            <person name="Zhao X."/>
            <person name="Zhong W.-Y."/>
            <person name="Peng D.-H."/>
            <person name="Ahmad S."/>
            <person name="Lan S."/>
            <person name="Zhang J.-S."/>
            <person name="Tsai W.-C."/>
            <person name="Van De Peer Y."/>
            <person name="Liu Z.-J."/>
        </authorList>
    </citation>
    <scope>NUCLEOTIDE SEQUENCE</scope>
    <source>
        <strain evidence="5">CP</strain>
        <tissue evidence="5">Leaves</tissue>
    </source>
</reference>
<name>A0AAV9CLH6_ACOCL</name>
<dbReference type="SUPFAM" id="SSF50685">
    <property type="entry name" value="Barwin-like endoglucanases"/>
    <property type="match status" value="1"/>
</dbReference>
<sequence>MLSYNGVVGPGSVYARPAKCDGIKHSESELVVSISTGWFSSGSLCGKKILIKSFSGMSVVAKVVSECNSQGGCRPYFQPPCGNNMIEATKAVFGALRLRPTGYVQVKWAFTT</sequence>
<dbReference type="PANTHER" id="PTHR33191:SF58">
    <property type="entry name" value="RIPENING-RELATED PROTEIN 1"/>
    <property type="match status" value="1"/>
</dbReference>
<dbReference type="GO" id="GO:0005576">
    <property type="term" value="C:extracellular region"/>
    <property type="evidence" value="ECO:0007669"/>
    <property type="project" value="UniProtKB-SubCell"/>
</dbReference>
<dbReference type="InterPro" id="IPR039271">
    <property type="entry name" value="Kiwellin-like"/>
</dbReference>
<dbReference type="AlphaFoldDB" id="A0AAV9CLH6"/>
<accession>A0AAV9CLH6</accession>
<organism evidence="5 6">
    <name type="scientific">Acorus calamus</name>
    <name type="common">Sweet flag</name>
    <dbReference type="NCBI Taxonomy" id="4465"/>
    <lineage>
        <taxon>Eukaryota</taxon>
        <taxon>Viridiplantae</taxon>
        <taxon>Streptophyta</taxon>
        <taxon>Embryophyta</taxon>
        <taxon>Tracheophyta</taxon>
        <taxon>Spermatophyta</taxon>
        <taxon>Magnoliopsida</taxon>
        <taxon>Liliopsida</taxon>
        <taxon>Acoraceae</taxon>
        <taxon>Acorus</taxon>
    </lineage>
</organism>
<dbReference type="PANTHER" id="PTHR33191">
    <property type="entry name" value="RIPENING-RELATED PROTEIN 2-RELATED"/>
    <property type="match status" value="1"/>
</dbReference>
<gene>
    <name evidence="5" type="ORF">QJS10_CPB18g01663</name>
</gene>
<evidence type="ECO:0000256" key="3">
    <source>
        <dbReference type="ARBA" id="ARBA00022525"/>
    </source>
</evidence>
<dbReference type="Gene3D" id="2.40.40.10">
    <property type="entry name" value="RlpA-like domain"/>
    <property type="match status" value="1"/>
</dbReference>
<evidence type="ECO:0000313" key="6">
    <source>
        <dbReference type="Proteomes" id="UP001180020"/>
    </source>
</evidence>